<evidence type="ECO:0000256" key="7">
    <source>
        <dbReference type="SAM" id="SignalP"/>
    </source>
</evidence>
<evidence type="ECO:0000313" key="9">
    <source>
        <dbReference type="EMBL" id="CAG9786796.1"/>
    </source>
</evidence>
<reference evidence="9" key="1">
    <citation type="submission" date="2021-12" db="EMBL/GenBank/DDBJ databases">
        <authorList>
            <person name="King R."/>
        </authorList>
    </citation>
    <scope>NUCLEOTIDE SEQUENCE</scope>
</reference>
<keyword evidence="3" id="KW-0049">Antioxidant</keyword>
<evidence type="ECO:0000256" key="6">
    <source>
        <dbReference type="RuleBase" id="RU000393"/>
    </source>
</evidence>
<dbReference type="Proteomes" id="UP001153714">
    <property type="component" value="Chromosome 16"/>
</dbReference>
<evidence type="ECO:0000256" key="4">
    <source>
        <dbReference type="ARBA" id="ARBA00023002"/>
    </source>
</evidence>
<comment type="similarity">
    <text evidence="6">Belongs to the Cu-Zn superoxide dismutase family.</text>
</comment>
<dbReference type="EC" id="1.15.1.1" evidence="6"/>
<keyword evidence="10" id="KW-1185">Reference proteome</keyword>
<comment type="cofactor">
    <cofactor evidence="6">
        <name>Cu cation</name>
        <dbReference type="ChEBI" id="CHEBI:23378"/>
    </cofactor>
    <text evidence="6">Binds 1 copper ion per subunit.</text>
</comment>
<keyword evidence="6" id="KW-0186">Copper</keyword>
<proteinExistence type="inferred from homology"/>
<evidence type="ECO:0000256" key="1">
    <source>
        <dbReference type="ARBA" id="ARBA00022723"/>
    </source>
</evidence>
<sequence>MGVGLFVLISLSFTLISAQQLQRTAVAHFSSENGIVRGTVLFTETNEGIRVTGRITGMPPGSYGFHVHELGDLTSCDNTGAHYNPRGVNHGGPEHNVRHVGDLGNVHFVSTGSEVVSTMNTIDRLISLRGINNILGRALVLHQSPDDLGLGGHPDSLTTGNAGPRVACAVIGMHAPVEAWQNSSMRVGPSVLLLLGIAFMRFFN</sequence>
<comment type="function">
    <text evidence="6">Destroys radicals which are normally produced within the cells and which are toxic to biological systems.</text>
</comment>
<dbReference type="CDD" id="cd00305">
    <property type="entry name" value="Cu-Zn_Superoxide_Dismutase"/>
    <property type="match status" value="1"/>
</dbReference>
<dbReference type="EMBL" id="OU893347">
    <property type="protein sequence ID" value="CAG9786796.1"/>
    <property type="molecule type" value="Genomic_DNA"/>
</dbReference>
<dbReference type="PANTHER" id="PTHR10003">
    <property type="entry name" value="SUPEROXIDE DISMUTASE CU-ZN -RELATED"/>
    <property type="match status" value="1"/>
</dbReference>
<comment type="catalytic activity">
    <reaction evidence="5 6">
        <text>2 superoxide + 2 H(+) = H2O2 + O2</text>
        <dbReference type="Rhea" id="RHEA:20696"/>
        <dbReference type="ChEBI" id="CHEBI:15378"/>
        <dbReference type="ChEBI" id="CHEBI:15379"/>
        <dbReference type="ChEBI" id="CHEBI:16240"/>
        <dbReference type="ChEBI" id="CHEBI:18421"/>
        <dbReference type="EC" id="1.15.1.1"/>
    </reaction>
</comment>
<dbReference type="PRINTS" id="PR00068">
    <property type="entry name" value="CUZNDISMTASE"/>
</dbReference>
<evidence type="ECO:0000259" key="8">
    <source>
        <dbReference type="Pfam" id="PF00080"/>
    </source>
</evidence>
<reference evidence="9" key="2">
    <citation type="submission" date="2022-10" db="EMBL/GenBank/DDBJ databases">
        <authorList>
            <consortium name="ENA_rothamsted_submissions"/>
            <consortium name="culmorum"/>
            <person name="King R."/>
        </authorList>
    </citation>
    <scope>NUCLEOTIDE SEQUENCE</scope>
</reference>
<dbReference type="GO" id="GO:0005507">
    <property type="term" value="F:copper ion binding"/>
    <property type="evidence" value="ECO:0007669"/>
    <property type="project" value="InterPro"/>
</dbReference>
<keyword evidence="1 6" id="KW-0479">Metal-binding</keyword>
<feature type="chain" id="PRO_5040219156" description="Superoxide dismutase [Cu-Zn]" evidence="7">
    <location>
        <begin position="19"/>
        <end position="204"/>
    </location>
</feature>
<dbReference type="InterPro" id="IPR001424">
    <property type="entry name" value="SOD_Cu_Zn_dom"/>
</dbReference>
<dbReference type="GO" id="GO:0004784">
    <property type="term" value="F:superoxide dismutase activity"/>
    <property type="evidence" value="ECO:0007669"/>
    <property type="project" value="UniProtKB-EC"/>
</dbReference>
<comment type="cofactor">
    <cofactor evidence="6">
        <name>Zn(2+)</name>
        <dbReference type="ChEBI" id="CHEBI:29105"/>
    </cofactor>
    <text evidence="6">Binds 1 zinc ion per subunit.</text>
</comment>
<dbReference type="PROSITE" id="PS00332">
    <property type="entry name" value="SOD_CU_ZN_2"/>
    <property type="match status" value="1"/>
</dbReference>
<keyword evidence="2 6" id="KW-0862">Zinc</keyword>
<dbReference type="Pfam" id="PF00080">
    <property type="entry name" value="Sod_Cu"/>
    <property type="match status" value="1"/>
</dbReference>
<protein>
    <recommendedName>
        <fullName evidence="6">Superoxide dismutase [Cu-Zn]</fullName>
        <ecNumber evidence="6">1.15.1.1</ecNumber>
    </recommendedName>
</protein>
<evidence type="ECO:0000256" key="2">
    <source>
        <dbReference type="ARBA" id="ARBA00022833"/>
    </source>
</evidence>
<dbReference type="PROSITE" id="PS00087">
    <property type="entry name" value="SOD_CU_ZN_1"/>
    <property type="match status" value="1"/>
</dbReference>
<dbReference type="AlphaFoldDB" id="A0A9N9R023"/>
<dbReference type="SUPFAM" id="SSF49329">
    <property type="entry name" value="Cu,Zn superoxide dismutase-like"/>
    <property type="match status" value="1"/>
</dbReference>
<feature type="domain" description="Superoxide dismutase copper/zinc binding" evidence="8">
    <location>
        <begin position="36"/>
        <end position="171"/>
    </location>
</feature>
<organism evidence="9 10">
    <name type="scientific">Diatraea saccharalis</name>
    <name type="common">sugarcane borer</name>
    <dbReference type="NCBI Taxonomy" id="40085"/>
    <lineage>
        <taxon>Eukaryota</taxon>
        <taxon>Metazoa</taxon>
        <taxon>Ecdysozoa</taxon>
        <taxon>Arthropoda</taxon>
        <taxon>Hexapoda</taxon>
        <taxon>Insecta</taxon>
        <taxon>Pterygota</taxon>
        <taxon>Neoptera</taxon>
        <taxon>Endopterygota</taxon>
        <taxon>Lepidoptera</taxon>
        <taxon>Glossata</taxon>
        <taxon>Ditrysia</taxon>
        <taxon>Pyraloidea</taxon>
        <taxon>Crambidae</taxon>
        <taxon>Crambinae</taxon>
        <taxon>Diatraea</taxon>
    </lineage>
</organism>
<evidence type="ECO:0000313" key="10">
    <source>
        <dbReference type="Proteomes" id="UP001153714"/>
    </source>
</evidence>
<evidence type="ECO:0000256" key="5">
    <source>
        <dbReference type="ARBA" id="ARBA00049204"/>
    </source>
</evidence>
<dbReference type="InterPro" id="IPR036423">
    <property type="entry name" value="SOD-like_Cu/Zn_dom_sf"/>
</dbReference>
<dbReference type="InterPro" id="IPR024134">
    <property type="entry name" value="SOD_Cu/Zn_/chaperone"/>
</dbReference>
<feature type="signal peptide" evidence="7">
    <location>
        <begin position="1"/>
        <end position="18"/>
    </location>
</feature>
<dbReference type="Gene3D" id="2.60.40.200">
    <property type="entry name" value="Superoxide dismutase, copper/zinc binding domain"/>
    <property type="match status" value="1"/>
</dbReference>
<gene>
    <name evidence="9" type="ORF">DIATSA_LOCUS4730</name>
</gene>
<accession>A0A9N9R023</accession>
<evidence type="ECO:0000256" key="3">
    <source>
        <dbReference type="ARBA" id="ARBA00022862"/>
    </source>
</evidence>
<keyword evidence="7" id="KW-0732">Signal</keyword>
<keyword evidence="4 6" id="KW-0560">Oxidoreductase</keyword>
<name>A0A9N9R023_9NEOP</name>
<dbReference type="InterPro" id="IPR018152">
    <property type="entry name" value="SOD_Cu/Zn_BS"/>
</dbReference>
<dbReference type="OrthoDB" id="2015551at2759"/>